<evidence type="ECO:0000256" key="3">
    <source>
        <dbReference type="ARBA" id="ARBA00023002"/>
    </source>
</evidence>
<dbReference type="GO" id="GO:0016491">
    <property type="term" value="F:oxidoreductase activity"/>
    <property type="evidence" value="ECO:0007669"/>
    <property type="project" value="UniProtKB-KW"/>
</dbReference>
<dbReference type="OrthoDB" id="191139at2759"/>
<gene>
    <name evidence="4" type="ORF">BCR33DRAFT_743194</name>
</gene>
<dbReference type="Pfam" id="PF00106">
    <property type="entry name" value="adh_short"/>
    <property type="match status" value="1"/>
</dbReference>
<keyword evidence="2" id="KW-0521">NADP</keyword>
<comment type="similarity">
    <text evidence="1">Belongs to the short-chain dehydrogenases/reductases (SDR) family.</text>
</comment>
<dbReference type="PANTHER" id="PTHR24320:SF282">
    <property type="entry name" value="WW DOMAIN-CONTAINING OXIDOREDUCTASE"/>
    <property type="match status" value="1"/>
</dbReference>
<dbReference type="STRING" id="329046.A0A1Y2BK82"/>
<reference evidence="4 5" key="1">
    <citation type="submission" date="2016-07" db="EMBL/GenBank/DDBJ databases">
        <title>Pervasive Adenine N6-methylation of Active Genes in Fungi.</title>
        <authorList>
            <consortium name="DOE Joint Genome Institute"/>
            <person name="Mondo S.J."/>
            <person name="Dannebaum R.O."/>
            <person name="Kuo R.C."/>
            <person name="Labutti K."/>
            <person name="Haridas S."/>
            <person name="Kuo A."/>
            <person name="Salamov A."/>
            <person name="Ahrendt S.R."/>
            <person name="Lipzen A."/>
            <person name="Sullivan W."/>
            <person name="Andreopoulos W.B."/>
            <person name="Clum A."/>
            <person name="Lindquist E."/>
            <person name="Daum C."/>
            <person name="Ramamoorthy G.K."/>
            <person name="Gryganskyi A."/>
            <person name="Culley D."/>
            <person name="Magnuson J.K."/>
            <person name="James T.Y."/>
            <person name="O'Malley M.A."/>
            <person name="Stajich J.E."/>
            <person name="Spatafora J.W."/>
            <person name="Visel A."/>
            <person name="Grigoriev I.V."/>
        </authorList>
    </citation>
    <scope>NUCLEOTIDE SEQUENCE [LARGE SCALE GENOMIC DNA]</scope>
    <source>
        <strain evidence="4 5">JEL800</strain>
    </source>
</reference>
<dbReference type="EMBL" id="MCGO01000060">
    <property type="protein sequence ID" value="ORY35183.1"/>
    <property type="molecule type" value="Genomic_DNA"/>
</dbReference>
<proteinExistence type="inferred from homology"/>
<evidence type="ECO:0000256" key="2">
    <source>
        <dbReference type="ARBA" id="ARBA00022857"/>
    </source>
</evidence>
<accession>A0A1Y2BK82</accession>
<organism evidence="4 5">
    <name type="scientific">Rhizoclosmatium globosum</name>
    <dbReference type="NCBI Taxonomy" id="329046"/>
    <lineage>
        <taxon>Eukaryota</taxon>
        <taxon>Fungi</taxon>
        <taxon>Fungi incertae sedis</taxon>
        <taxon>Chytridiomycota</taxon>
        <taxon>Chytridiomycota incertae sedis</taxon>
        <taxon>Chytridiomycetes</taxon>
        <taxon>Chytridiales</taxon>
        <taxon>Chytriomycetaceae</taxon>
        <taxon>Rhizoclosmatium</taxon>
    </lineage>
</organism>
<dbReference type="Gene3D" id="3.40.50.720">
    <property type="entry name" value="NAD(P)-binding Rossmann-like Domain"/>
    <property type="match status" value="1"/>
</dbReference>
<dbReference type="PRINTS" id="PR00081">
    <property type="entry name" value="GDHRDH"/>
</dbReference>
<dbReference type="InterPro" id="IPR036291">
    <property type="entry name" value="NAD(P)-bd_dom_sf"/>
</dbReference>
<evidence type="ECO:0000313" key="4">
    <source>
        <dbReference type="EMBL" id="ORY35183.1"/>
    </source>
</evidence>
<dbReference type="PANTHER" id="PTHR24320">
    <property type="entry name" value="RETINOL DEHYDROGENASE"/>
    <property type="match status" value="1"/>
</dbReference>
<protein>
    <submittedName>
        <fullName evidence="4">NAD(P)-binding protein</fullName>
    </submittedName>
</protein>
<dbReference type="InterPro" id="IPR002347">
    <property type="entry name" value="SDR_fam"/>
</dbReference>
<comment type="caution">
    <text evidence="4">The sequence shown here is derived from an EMBL/GenBank/DDBJ whole genome shotgun (WGS) entry which is preliminary data.</text>
</comment>
<keyword evidence="5" id="KW-1185">Reference proteome</keyword>
<keyword evidence="3" id="KW-0560">Oxidoreductase</keyword>
<evidence type="ECO:0000313" key="5">
    <source>
        <dbReference type="Proteomes" id="UP000193642"/>
    </source>
</evidence>
<dbReference type="SUPFAM" id="SSF51735">
    <property type="entry name" value="NAD(P)-binding Rossmann-fold domains"/>
    <property type="match status" value="1"/>
</dbReference>
<dbReference type="AlphaFoldDB" id="A0A1Y2BK82"/>
<evidence type="ECO:0000256" key="1">
    <source>
        <dbReference type="ARBA" id="ARBA00006484"/>
    </source>
</evidence>
<dbReference type="Proteomes" id="UP000193642">
    <property type="component" value="Unassembled WGS sequence"/>
</dbReference>
<sequence>MASFTMNDIPDLTGKDIIVTGGTAGLGLVSVVAFAKHGAHVITTARNEKRAQEGTTAIYTALAESSGISLDEARFKFKVDVKIANQEDLKSVNAFADWFLAQNLKLHVLLCNAGIAFPPFKLIDGIESTFYVNHVSHHLLVKRLLPVIRASAPSRIVFVSSLAHTIPTSVVYDPQPTTDNYYDAHSYGWSKAANIMDANYFQRLVGSDAVFINSLHPGSVSTSIATRERDAAKASWLSWMIATLVTYFGSTPEKGALTQM</sequence>
<name>A0A1Y2BK82_9FUNG</name>